<feature type="domain" description="RRM" evidence="11">
    <location>
        <begin position="488"/>
        <end position="562"/>
    </location>
</feature>
<dbReference type="Gene3D" id="3.30.70.330">
    <property type="match status" value="5"/>
</dbReference>
<evidence type="ECO:0000256" key="7">
    <source>
        <dbReference type="ARBA" id="ARBA00023242"/>
    </source>
</evidence>
<dbReference type="GO" id="GO:0003729">
    <property type="term" value="F:mRNA binding"/>
    <property type="evidence" value="ECO:0007669"/>
    <property type="project" value="TreeGrafter"/>
</dbReference>
<evidence type="ECO:0000256" key="10">
    <source>
        <dbReference type="SAM" id="MobiDB-lite"/>
    </source>
</evidence>
<keyword evidence="8" id="KW-0687">Ribonucleoprotein</keyword>
<comment type="caution">
    <text evidence="12">The sequence shown here is derived from an EMBL/GenBank/DDBJ whole genome shotgun (WGS) entry which is preliminary data.</text>
</comment>
<organism evidence="12 13">
    <name type="scientific">Diaporthe helianthi</name>
    <dbReference type="NCBI Taxonomy" id="158607"/>
    <lineage>
        <taxon>Eukaryota</taxon>
        <taxon>Fungi</taxon>
        <taxon>Dikarya</taxon>
        <taxon>Ascomycota</taxon>
        <taxon>Pezizomycotina</taxon>
        <taxon>Sordariomycetes</taxon>
        <taxon>Sordariomycetidae</taxon>
        <taxon>Diaporthales</taxon>
        <taxon>Diaporthaceae</taxon>
        <taxon>Diaporthe</taxon>
    </lineage>
</organism>
<dbReference type="PANTHER" id="PTHR48039:SF5">
    <property type="entry name" value="RNA-BINDING PROTEIN 28"/>
    <property type="match status" value="1"/>
</dbReference>
<dbReference type="InterPro" id="IPR035979">
    <property type="entry name" value="RBD_domain_sf"/>
</dbReference>
<feature type="domain" description="RRM" evidence="11">
    <location>
        <begin position="604"/>
        <end position="687"/>
    </location>
</feature>
<evidence type="ECO:0000256" key="6">
    <source>
        <dbReference type="ARBA" id="ARBA00022884"/>
    </source>
</evidence>
<feature type="domain" description="RRM" evidence="11">
    <location>
        <begin position="306"/>
        <end position="383"/>
    </location>
</feature>
<evidence type="ECO:0000256" key="4">
    <source>
        <dbReference type="ARBA" id="ARBA00022552"/>
    </source>
</evidence>
<dbReference type="STRING" id="158607.A0A2P5ID87"/>
<feature type="region of interest" description="Disordered" evidence="10">
    <location>
        <begin position="685"/>
        <end position="705"/>
    </location>
</feature>
<dbReference type="EMBL" id="MAVT02000049">
    <property type="protein sequence ID" value="POS80467.1"/>
    <property type="molecule type" value="Genomic_DNA"/>
</dbReference>
<evidence type="ECO:0000256" key="8">
    <source>
        <dbReference type="ARBA" id="ARBA00023274"/>
    </source>
</evidence>
<dbReference type="SMART" id="SM00360">
    <property type="entry name" value="RRM"/>
    <property type="match status" value="5"/>
</dbReference>
<dbReference type="InterPro" id="IPR000504">
    <property type="entry name" value="RRM_dom"/>
</dbReference>
<dbReference type="OrthoDB" id="439639at2759"/>
<evidence type="ECO:0000259" key="11">
    <source>
        <dbReference type="PROSITE" id="PS50102"/>
    </source>
</evidence>
<proteinExistence type="inferred from homology"/>
<evidence type="ECO:0000256" key="1">
    <source>
        <dbReference type="ARBA" id="ARBA00004123"/>
    </source>
</evidence>
<dbReference type="PROSITE" id="PS50102">
    <property type="entry name" value="RRM"/>
    <property type="match status" value="5"/>
</dbReference>
<dbReference type="Proteomes" id="UP000094444">
    <property type="component" value="Unassembled WGS sequence"/>
</dbReference>
<dbReference type="AlphaFoldDB" id="A0A2P5ID87"/>
<dbReference type="GO" id="GO:1990904">
    <property type="term" value="C:ribonucleoprotein complex"/>
    <property type="evidence" value="ECO:0007669"/>
    <property type="project" value="UniProtKB-KW"/>
</dbReference>
<dbReference type="Pfam" id="PF00076">
    <property type="entry name" value="RRM_1"/>
    <property type="match status" value="4"/>
</dbReference>
<dbReference type="InterPro" id="IPR051945">
    <property type="entry name" value="RRM_MRD1_RNA_proc_ribogen"/>
</dbReference>
<dbReference type="GO" id="GO:0005730">
    <property type="term" value="C:nucleolus"/>
    <property type="evidence" value="ECO:0007669"/>
    <property type="project" value="TreeGrafter"/>
</dbReference>
<evidence type="ECO:0000256" key="5">
    <source>
        <dbReference type="ARBA" id="ARBA00022737"/>
    </source>
</evidence>
<keyword evidence="7" id="KW-0539">Nucleus</keyword>
<evidence type="ECO:0000256" key="9">
    <source>
        <dbReference type="PROSITE-ProRule" id="PRU00176"/>
    </source>
</evidence>
<protein>
    <recommendedName>
        <fullName evidence="3">Multiple RNA-binding domain-containing protein 1</fullName>
    </recommendedName>
</protein>
<dbReference type="FunFam" id="3.30.70.330:FF:000247">
    <property type="entry name" value="Multiple RNA-binding domain-containing protein 1"/>
    <property type="match status" value="1"/>
</dbReference>
<dbReference type="InParanoid" id="A0A2P5ID87"/>
<keyword evidence="6 9" id="KW-0694">RNA-binding</keyword>
<feature type="region of interest" description="Disordered" evidence="10">
    <location>
        <begin position="155"/>
        <end position="301"/>
    </location>
</feature>
<keyword evidence="13" id="KW-1185">Reference proteome</keyword>
<keyword evidence="5" id="KW-0677">Repeat</keyword>
<feature type="region of interest" description="Disordered" evidence="10">
    <location>
        <begin position="85"/>
        <end position="136"/>
    </location>
</feature>
<evidence type="ECO:0000313" key="12">
    <source>
        <dbReference type="EMBL" id="POS80467.1"/>
    </source>
</evidence>
<dbReference type="GO" id="GO:0006364">
    <property type="term" value="P:rRNA processing"/>
    <property type="evidence" value="ECO:0007669"/>
    <property type="project" value="UniProtKB-KW"/>
</dbReference>
<dbReference type="PANTHER" id="PTHR48039">
    <property type="entry name" value="RNA-BINDING MOTIF PROTEIN 14B"/>
    <property type="match status" value="1"/>
</dbReference>
<accession>A0A2P5ID87</accession>
<comment type="similarity">
    <text evidence="2">Belongs to the RRM MRD1 family.</text>
</comment>
<sequence>MSTAGVESSRLFVKNLPPAITEADFRKHFATGGREVTDTKLIQKRRIGYVGYKTPEDAAKAVKFFNRSYIRLSKISVEIARPISDPSLPTAKKVAPRIQNKLPTPEPEPKAKEDDANGKKRKREGVDESDPKLKEYLDMMRPGQTTSSKLEGIYGQQSGEQKDVDMAVPVDAESDDEYETIPAKKPKHREEAVEEAPATQAHAPAPVVDLPQDVDQDMPDATGPADATDDDWLRTRTNRLLDLVDPDDQSALPRAPAPPTHSSVATSGPSPPAKMELERAPSEAPSEPAVEKTDEESATEQVLRTGRLFVRNLPFKATEAELSKHFKKYGETEEVHIPVSSLGQGKGFAHISFSDPGSAIAALQDADGKPFQGRILHVLPGQPKKDQQLDDYAISQLPLKKQNLLRKKAQASNSTFNWNSLYMNQDAVLSSTADRLGVSKSELLDPHSTDGAVKQAVAETSIIQETKTYFATHGVNIEAFKTQKKGDTAILVKNIPFGTSLEEIRKLFEDAAGGNVLQVLMPPSKTIAIVQFSQPVACRTAFAKLAYRRLGSSILFLEKAPADLFGDQQTPAQQPQSVRLGGVQRISGTDLLEEADDQDNPETTSLYVKNLSFDTTTAQLADAFKPLGGFVKAQVKTKTDPKKPGQVLSMGFGFVHFRSKAQAEAAVRAMNGFVLDKHTLAVKASHKGHDAAEERRREDKAKKAAGQRTKIVVKNLAFEVSKPDLRRLLGTYGKLRVVRIPKKFNSSSRGFAFAEFESPREAENCIKSLQDTHLLGRKLVLDYAEAEAIDAEEEIAKMQKKIGGQVNKVELQKLTAGKGSARQKFEVGDDNEDNA</sequence>
<feature type="compositionally biased region" description="Basic and acidic residues" evidence="10">
    <location>
        <begin position="107"/>
        <end position="136"/>
    </location>
</feature>
<dbReference type="InterPro" id="IPR012677">
    <property type="entry name" value="Nucleotide-bd_a/b_plait_sf"/>
</dbReference>
<evidence type="ECO:0000256" key="2">
    <source>
        <dbReference type="ARBA" id="ARBA00008033"/>
    </source>
</evidence>
<feature type="domain" description="RRM" evidence="11">
    <location>
        <begin position="9"/>
        <end position="82"/>
    </location>
</feature>
<gene>
    <name evidence="12" type="ORF">DHEL01_v201137</name>
</gene>
<reference evidence="12" key="1">
    <citation type="submission" date="2017-09" db="EMBL/GenBank/DDBJ databases">
        <title>Polyketide synthases of a Diaporthe helianthi virulent isolate.</title>
        <authorList>
            <person name="Baroncelli R."/>
        </authorList>
    </citation>
    <scope>NUCLEOTIDE SEQUENCE [LARGE SCALE GENOMIC DNA]</scope>
    <source>
        <strain evidence="12">7/96</strain>
    </source>
</reference>
<evidence type="ECO:0000313" key="13">
    <source>
        <dbReference type="Proteomes" id="UP000094444"/>
    </source>
</evidence>
<dbReference type="FunCoup" id="A0A2P5ID87">
    <property type="interactions" value="1158"/>
</dbReference>
<comment type="subcellular location">
    <subcellularLocation>
        <location evidence="1">Nucleus</location>
    </subcellularLocation>
</comment>
<name>A0A2P5ID87_DIAHE</name>
<feature type="compositionally biased region" description="Basic and acidic residues" evidence="10">
    <location>
        <begin position="687"/>
        <end position="702"/>
    </location>
</feature>
<feature type="domain" description="RRM" evidence="11">
    <location>
        <begin position="709"/>
        <end position="786"/>
    </location>
</feature>
<dbReference type="CDD" id="cd12320">
    <property type="entry name" value="RRM6_RBM19_RRM5_MRD1"/>
    <property type="match status" value="1"/>
</dbReference>
<evidence type="ECO:0000256" key="3">
    <source>
        <dbReference type="ARBA" id="ARBA00013428"/>
    </source>
</evidence>
<keyword evidence="4" id="KW-0698">rRNA processing</keyword>
<dbReference type="SUPFAM" id="SSF54928">
    <property type="entry name" value="RNA-binding domain, RBD"/>
    <property type="match status" value="3"/>
</dbReference>